<evidence type="ECO:0000313" key="8">
    <source>
        <dbReference type="EMBL" id="AFZ71271.1"/>
    </source>
</evidence>
<evidence type="ECO:0000256" key="2">
    <source>
        <dbReference type="ARBA" id="ARBA00022475"/>
    </source>
</evidence>
<protein>
    <submittedName>
        <fullName evidence="8">Putative membrane-associated protein</fullName>
    </submittedName>
</protein>
<evidence type="ECO:0000256" key="4">
    <source>
        <dbReference type="ARBA" id="ARBA00022989"/>
    </source>
</evidence>
<feature type="transmembrane region" description="Helical" evidence="6">
    <location>
        <begin position="191"/>
        <end position="213"/>
    </location>
</feature>
<feature type="transmembrane region" description="Helical" evidence="6">
    <location>
        <begin position="28"/>
        <end position="47"/>
    </location>
</feature>
<dbReference type="GO" id="GO:0005886">
    <property type="term" value="C:plasma membrane"/>
    <property type="evidence" value="ECO:0007669"/>
    <property type="project" value="UniProtKB-SubCell"/>
</dbReference>
<feature type="transmembrane region" description="Helical" evidence="6">
    <location>
        <begin position="67"/>
        <end position="85"/>
    </location>
</feature>
<dbReference type="InterPro" id="IPR051311">
    <property type="entry name" value="DedA_domain"/>
</dbReference>
<keyword evidence="3 6" id="KW-0812">Transmembrane</keyword>
<dbReference type="Pfam" id="PF09335">
    <property type="entry name" value="VTT_dom"/>
    <property type="match status" value="1"/>
</dbReference>
<comment type="subcellular location">
    <subcellularLocation>
        <location evidence="1">Cell membrane</location>
        <topology evidence="1">Multi-pass membrane protein</topology>
    </subcellularLocation>
</comment>
<feature type="domain" description="VTT" evidence="7">
    <location>
        <begin position="85"/>
        <end position="210"/>
    </location>
</feature>
<accession>L0ABM9</accession>
<dbReference type="InParanoid" id="L0ABM9"/>
<dbReference type="HOGENOM" id="CLU_044208_1_1_2"/>
<evidence type="ECO:0000256" key="3">
    <source>
        <dbReference type="ARBA" id="ARBA00022692"/>
    </source>
</evidence>
<evidence type="ECO:0000259" key="7">
    <source>
        <dbReference type="Pfam" id="PF09335"/>
    </source>
</evidence>
<dbReference type="STRING" id="1056495.Calag_1573"/>
<gene>
    <name evidence="8" type="ordered locus">Calag_1573</name>
</gene>
<evidence type="ECO:0000313" key="9">
    <source>
        <dbReference type="Proteomes" id="UP000010469"/>
    </source>
</evidence>
<sequence length="244" mass="27487">MPTSKENNPTQTVKIGAYSLQENKKENLIISIIFILLTIFILFYHFLLGGNITQTMLNFSLKILNQAGYTGILILMTAESMLIPIPSEIVMPLAGILAKIGSLNIYLIITFGTVGNLIGSTILYFIGKYVRNPFVEFAVKYFRLNIKYVKLSDDLFDKHGSSIIFFGRIMPAIRSIISLPAGFSRMNLPKFGLYTLLGSIPWNLSLTLIGFYLGTNKSFILKFDYVISALTFIIGIYYLIKYIK</sequence>
<dbReference type="PANTHER" id="PTHR42709">
    <property type="entry name" value="ALKALINE PHOSPHATASE LIKE PROTEIN"/>
    <property type="match status" value="1"/>
</dbReference>
<keyword evidence="2" id="KW-1003">Cell membrane</keyword>
<evidence type="ECO:0000256" key="5">
    <source>
        <dbReference type="ARBA" id="ARBA00023136"/>
    </source>
</evidence>
<dbReference type="AlphaFoldDB" id="L0ABM9"/>
<keyword evidence="9" id="KW-1185">Reference proteome</keyword>
<dbReference type="PANTHER" id="PTHR42709:SF6">
    <property type="entry name" value="UNDECAPRENYL PHOSPHATE TRANSPORTER A"/>
    <property type="match status" value="1"/>
</dbReference>
<feature type="transmembrane region" description="Helical" evidence="6">
    <location>
        <begin position="219"/>
        <end position="240"/>
    </location>
</feature>
<evidence type="ECO:0000256" key="1">
    <source>
        <dbReference type="ARBA" id="ARBA00004651"/>
    </source>
</evidence>
<name>L0ABM9_CALLD</name>
<reference evidence="9" key="1">
    <citation type="submission" date="2012-03" db="EMBL/GenBank/DDBJ databases">
        <title>Complete genome of Caldisphaera lagunensis DSM 15908.</title>
        <authorList>
            <person name="Lucas S."/>
            <person name="Copeland A."/>
            <person name="Lapidus A."/>
            <person name="Glavina del Rio T."/>
            <person name="Dalin E."/>
            <person name="Tice H."/>
            <person name="Bruce D."/>
            <person name="Goodwin L."/>
            <person name="Pitluck S."/>
            <person name="Peters L."/>
            <person name="Mikhailova N."/>
            <person name="Teshima H."/>
            <person name="Kyrpides N."/>
            <person name="Mavromatis K."/>
            <person name="Ivanova N."/>
            <person name="Brettin T."/>
            <person name="Detter J.C."/>
            <person name="Han C."/>
            <person name="Larimer F."/>
            <person name="Land M."/>
            <person name="Hauser L."/>
            <person name="Markowitz V."/>
            <person name="Cheng J.-F."/>
            <person name="Hugenholtz P."/>
            <person name="Woyke T."/>
            <person name="Wu D."/>
            <person name="Spring S."/>
            <person name="Schroeder M."/>
            <person name="Brambilla E."/>
            <person name="Klenk H.-P."/>
            <person name="Eisen J.A."/>
        </authorList>
    </citation>
    <scope>NUCLEOTIDE SEQUENCE [LARGE SCALE GENOMIC DNA]</scope>
    <source>
        <strain evidence="9">DSM 15908 / JCM 11604 / IC-154</strain>
    </source>
</reference>
<dbReference type="KEGG" id="clg:Calag_1573"/>
<dbReference type="EMBL" id="CP003378">
    <property type="protein sequence ID" value="AFZ71271.1"/>
    <property type="molecule type" value="Genomic_DNA"/>
</dbReference>
<organism evidence="8 9">
    <name type="scientific">Caldisphaera lagunensis (strain DSM 15908 / JCM 11604 / ANMR 0165 / IC-154)</name>
    <dbReference type="NCBI Taxonomy" id="1056495"/>
    <lineage>
        <taxon>Archaea</taxon>
        <taxon>Thermoproteota</taxon>
        <taxon>Thermoprotei</taxon>
        <taxon>Acidilobales</taxon>
        <taxon>Caldisphaeraceae</taxon>
        <taxon>Caldisphaera</taxon>
    </lineage>
</organism>
<dbReference type="eggNOG" id="arCOG03117">
    <property type="taxonomic scope" value="Archaea"/>
</dbReference>
<keyword evidence="5 6" id="KW-0472">Membrane</keyword>
<evidence type="ECO:0000256" key="6">
    <source>
        <dbReference type="SAM" id="Phobius"/>
    </source>
</evidence>
<keyword evidence="4 6" id="KW-1133">Transmembrane helix</keyword>
<feature type="transmembrane region" description="Helical" evidence="6">
    <location>
        <begin position="105"/>
        <end position="126"/>
    </location>
</feature>
<dbReference type="InterPro" id="IPR032816">
    <property type="entry name" value="VTT_dom"/>
</dbReference>
<proteinExistence type="predicted"/>
<dbReference type="Proteomes" id="UP000010469">
    <property type="component" value="Chromosome"/>
</dbReference>